<keyword evidence="4" id="KW-1185">Reference proteome</keyword>
<comment type="caution">
    <text evidence="3">The sequence shown here is derived from an EMBL/GenBank/DDBJ whole genome shotgun (WGS) entry which is preliminary data.</text>
</comment>
<reference evidence="3" key="2">
    <citation type="submission" date="2020-03" db="EMBL/GenBank/DDBJ databases">
        <authorList>
            <person name="Fu F.-F."/>
            <person name="Chen J."/>
        </authorList>
    </citation>
    <scope>NUCLEOTIDE SEQUENCE</scope>
    <source>
        <strain evidence="3">Lc1</strain>
    </source>
</reference>
<evidence type="ECO:0000313" key="3">
    <source>
        <dbReference type="EMBL" id="KAF3797042.1"/>
    </source>
</evidence>
<dbReference type="Proteomes" id="UP000613401">
    <property type="component" value="Unassembled WGS sequence"/>
</dbReference>
<evidence type="ECO:0000259" key="2">
    <source>
        <dbReference type="Pfam" id="PF20253"/>
    </source>
</evidence>
<dbReference type="AlphaFoldDB" id="A0A8H8WNC6"/>
<evidence type="ECO:0000256" key="1">
    <source>
        <dbReference type="SAM" id="MobiDB-lite"/>
    </source>
</evidence>
<reference evidence="3" key="1">
    <citation type="journal article" date="2020" name="Phytopathology">
        <title>Genome sequence and comparative analysis of Colletotrichum gloeosporioides isolated from Liriodendron leaves.</title>
        <authorList>
            <person name="Fu F.F."/>
            <person name="Hao Z."/>
            <person name="Wang P."/>
            <person name="Lu Y."/>
            <person name="Xue L.J."/>
            <person name="Wei G."/>
            <person name="Tian Y."/>
            <person name="Baishi H."/>
            <person name="Xu H."/>
            <person name="Shi J."/>
            <person name="Cheng T."/>
            <person name="Wang G."/>
            <person name="Yi Y."/>
            <person name="Chen J."/>
        </authorList>
    </citation>
    <scope>NUCLEOTIDE SEQUENCE</scope>
    <source>
        <strain evidence="3">Lc1</strain>
    </source>
</reference>
<dbReference type="Pfam" id="PF20253">
    <property type="entry name" value="DUF6604"/>
    <property type="match status" value="1"/>
</dbReference>
<name>A0A8H8WNC6_COLGL</name>
<dbReference type="PANTHER" id="PTHR38795">
    <property type="entry name" value="DUF6604 DOMAIN-CONTAINING PROTEIN"/>
    <property type="match status" value="1"/>
</dbReference>
<dbReference type="PANTHER" id="PTHR38795:SF1">
    <property type="entry name" value="DUF6604 DOMAIN-CONTAINING PROTEIN"/>
    <property type="match status" value="1"/>
</dbReference>
<feature type="domain" description="DUF6604" evidence="2">
    <location>
        <begin position="14"/>
        <end position="234"/>
    </location>
</feature>
<organism evidence="3 4">
    <name type="scientific">Colletotrichum gloeosporioides</name>
    <name type="common">Anthracnose fungus</name>
    <name type="synonym">Glomerella cingulata</name>
    <dbReference type="NCBI Taxonomy" id="474922"/>
    <lineage>
        <taxon>Eukaryota</taxon>
        <taxon>Fungi</taxon>
        <taxon>Dikarya</taxon>
        <taxon>Ascomycota</taxon>
        <taxon>Pezizomycotina</taxon>
        <taxon>Sordariomycetes</taxon>
        <taxon>Hypocreomycetidae</taxon>
        <taxon>Glomerellales</taxon>
        <taxon>Glomerellaceae</taxon>
        <taxon>Colletotrichum</taxon>
        <taxon>Colletotrichum gloeosporioides species complex</taxon>
    </lineage>
</organism>
<gene>
    <name evidence="3" type="ORF">GCG54_00009008</name>
</gene>
<dbReference type="GeneID" id="69016144"/>
<dbReference type="InterPro" id="IPR046539">
    <property type="entry name" value="DUF6604"/>
</dbReference>
<proteinExistence type="predicted"/>
<dbReference type="EMBL" id="WVTB01000117">
    <property type="protein sequence ID" value="KAF3797042.1"/>
    <property type="molecule type" value="Genomic_DNA"/>
</dbReference>
<protein>
    <recommendedName>
        <fullName evidence="2">DUF6604 domain-containing protein</fullName>
    </recommendedName>
</protein>
<accession>A0A8H8WNC6</accession>
<evidence type="ECO:0000313" key="4">
    <source>
        <dbReference type="Proteomes" id="UP000613401"/>
    </source>
</evidence>
<feature type="region of interest" description="Disordered" evidence="1">
    <location>
        <begin position="138"/>
        <end position="178"/>
    </location>
</feature>
<dbReference type="RefSeq" id="XP_045256206.1">
    <property type="nucleotide sequence ID" value="XM_045408961.1"/>
</dbReference>
<sequence length="771" mass="86460">MAPTGASSISELYKSYKKLTNCFLSWLWCQHRLKAPSDSSLNFRSTADILRTAKVLQKAKSTVPTSVIGFLRSAIEKRKLVANIYRQFGAGHDGHDAFNDRLEEVLSMLTPLVGELGAPLGDKPDLQDSTANTLFSRLPTVESEPENQKTPVEAGHKHCGSPMSSSHTTSTTNESDMPSDFCLEDDKIRELFDAAYFLMELENVHNVIKKCWADASHGSVPLPLAAWMNNFAVYSIAREIPPKFVYVCSNLAMNPEMTCKFFSKLSNKVDPRTLLSHARRFFMLAQAINDYGRTLIGKPMLNIQGVGVVCNIPECQCKFSLPKGLVPRGDLKGDEISESDKATVLSVFETMRDDLTNTRAIGMLEATKPLTCGCFTPVCDSFLFGARNFFSQTEPIASSRLVAALNLFLVTEQSATTTSGAKITRPHSRFRAIRLAIDFRTSLLPVMKSLNAMGPNCRRAKYWHEQLQKVRDGLEAYASEKMFDTYHTSPWIVGSHMTEILTAAFAFGYLVNSEWAVISSALHLYNAMRHGVTSTPRIPVFDDLSQVLIQSIFGAKLPERNFCSTFRRIVYHSKMEKTANADGKLYRLQAGLMNRPETMDIDSGFIDQHFSNHESGPLFQGQVLGIPCQPELGQKSYNKIEEARSKLTLSEYMEKAKRTALMDIEGPHPIARVNFFAVFTLCSKFLTKFGSLEKSFVPMDKFESLFADQTLRNDIVIGRCHAELLMESIDDFSNSKQGRRHLERMRSPRNAVQAFEEIDPETTLAQCMWNL</sequence>